<organism evidence="2">
    <name type="scientific">Acromyrmex echinatior</name>
    <name type="common">Panamanian leafcutter ant</name>
    <name type="synonym">Acromyrmex octospinosus echinatior</name>
    <dbReference type="NCBI Taxonomy" id="103372"/>
    <lineage>
        <taxon>Eukaryota</taxon>
        <taxon>Metazoa</taxon>
        <taxon>Ecdysozoa</taxon>
        <taxon>Arthropoda</taxon>
        <taxon>Hexapoda</taxon>
        <taxon>Insecta</taxon>
        <taxon>Pterygota</taxon>
        <taxon>Neoptera</taxon>
        <taxon>Endopterygota</taxon>
        <taxon>Hymenoptera</taxon>
        <taxon>Apocrita</taxon>
        <taxon>Aculeata</taxon>
        <taxon>Formicoidea</taxon>
        <taxon>Formicidae</taxon>
        <taxon>Myrmicinae</taxon>
        <taxon>Acromyrmex</taxon>
    </lineage>
</organism>
<evidence type="ECO:0000313" key="2">
    <source>
        <dbReference type="Proteomes" id="UP000007755"/>
    </source>
</evidence>
<evidence type="ECO:0000313" key="1">
    <source>
        <dbReference type="EMBL" id="EGI62100.1"/>
    </source>
</evidence>
<name>F4WUL9_ACREC</name>
<keyword evidence="2" id="KW-1185">Reference proteome</keyword>
<dbReference type="EMBL" id="GL888373">
    <property type="protein sequence ID" value="EGI62100.1"/>
    <property type="molecule type" value="Genomic_DNA"/>
</dbReference>
<dbReference type="AlphaFoldDB" id="F4WUL9"/>
<gene>
    <name evidence="1" type="ORF">G5I_09594</name>
</gene>
<protein>
    <submittedName>
        <fullName evidence="1">Uncharacterized protein</fullName>
    </submittedName>
</protein>
<reference evidence="1" key="1">
    <citation type="submission" date="2011-02" db="EMBL/GenBank/DDBJ databases">
        <title>The genome of the leaf-cutting ant Acromyrmex echinatior suggests key adaptations to social evolution and fungus farming.</title>
        <authorList>
            <person name="Nygaard S."/>
            <person name="Zhang G."/>
        </authorList>
    </citation>
    <scope>NUCLEOTIDE SEQUENCE</scope>
</reference>
<accession>F4WUL9</accession>
<proteinExistence type="predicted"/>
<dbReference type="InParanoid" id="F4WUL9"/>
<sequence length="78" mass="8895">MQLGLKRELKPMSQSGYCFRFAYSNGNRNSIYIVHSGLAASYHRDCNLCHSISKLGFSYGQQPFADTECRLVKSRLWG</sequence>
<dbReference type="Proteomes" id="UP000007755">
    <property type="component" value="Unassembled WGS sequence"/>
</dbReference>